<evidence type="ECO:0000313" key="1">
    <source>
        <dbReference type="EMBL" id="MBB4108888.1"/>
    </source>
</evidence>
<name>A0A7W6KBR8_9SPHI</name>
<sequence length="141" mass="16324">MSGNFCGQCGLPVNVKRVDSHYILHEIQHVLHFEKGILYTVRELLIRPGKNIKEFISDNRSRLVKPILLTITTSLIYTIINHFFHIEPGYVTYIGQKKSAISSIADWGQNHYGYSNILMDIFISFWLSSSLKKTTITFLRY</sequence>
<dbReference type="InterPro" id="IPR022134">
    <property type="entry name" value="DUF3667"/>
</dbReference>
<dbReference type="Proteomes" id="UP000532273">
    <property type="component" value="Unassembled WGS sequence"/>
</dbReference>
<dbReference type="RefSeq" id="WP_229685119.1">
    <property type="nucleotide sequence ID" value="NZ_BMHZ01000003.1"/>
</dbReference>
<accession>A0A7W6KBR8</accession>
<dbReference type="EMBL" id="JACIEF010000003">
    <property type="protein sequence ID" value="MBB4108888.1"/>
    <property type="molecule type" value="Genomic_DNA"/>
</dbReference>
<proteinExistence type="predicted"/>
<organism evidence="1 2">
    <name type="scientific">Pedobacter zeae</name>
    <dbReference type="NCBI Taxonomy" id="1737356"/>
    <lineage>
        <taxon>Bacteria</taxon>
        <taxon>Pseudomonadati</taxon>
        <taxon>Bacteroidota</taxon>
        <taxon>Sphingobacteriia</taxon>
        <taxon>Sphingobacteriales</taxon>
        <taxon>Sphingobacteriaceae</taxon>
        <taxon>Pedobacter</taxon>
    </lineage>
</organism>
<comment type="caution">
    <text evidence="1">The sequence shown here is derived from an EMBL/GenBank/DDBJ whole genome shotgun (WGS) entry which is preliminary data.</text>
</comment>
<reference evidence="1 2" key="1">
    <citation type="submission" date="2020-08" db="EMBL/GenBank/DDBJ databases">
        <title>Genomic Encyclopedia of Type Strains, Phase IV (KMG-IV): sequencing the most valuable type-strain genomes for metagenomic binning, comparative biology and taxonomic classification.</title>
        <authorList>
            <person name="Goeker M."/>
        </authorList>
    </citation>
    <scope>NUCLEOTIDE SEQUENCE [LARGE SCALE GENOMIC DNA]</scope>
    <source>
        <strain evidence="1 2">DSM 100774</strain>
    </source>
</reference>
<dbReference type="AlphaFoldDB" id="A0A7W6KBR8"/>
<protein>
    <recommendedName>
        <fullName evidence="3">DUF3667 domain-containing protein</fullName>
    </recommendedName>
</protein>
<evidence type="ECO:0000313" key="2">
    <source>
        <dbReference type="Proteomes" id="UP000532273"/>
    </source>
</evidence>
<gene>
    <name evidence="1" type="ORF">GGQ60_002897</name>
</gene>
<evidence type="ECO:0008006" key="3">
    <source>
        <dbReference type="Google" id="ProtNLM"/>
    </source>
</evidence>
<dbReference type="Pfam" id="PF12412">
    <property type="entry name" value="DUF3667"/>
    <property type="match status" value="1"/>
</dbReference>